<feature type="chain" id="PRO_5020397526" description="TGF-beta family profile domain-containing protein" evidence="9">
    <location>
        <begin position="26"/>
        <end position="401"/>
    </location>
</feature>
<dbReference type="AlphaFoldDB" id="A0A4U5NTM0"/>
<comment type="similarity">
    <text evidence="2 8">Belongs to the TGF-beta family.</text>
</comment>
<organism evidence="11 12">
    <name type="scientific">Steinernema carpocapsae</name>
    <name type="common">Entomopathogenic nematode</name>
    <dbReference type="NCBI Taxonomy" id="34508"/>
    <lineage>
        <taxon>Eukaryota</taxon>
        <taxon>Metazoa</taxon>
        <taxon>Ecdysozoa</taxon>
        <taxon>Nematoda</taxon>
        <taxon>Chromadorea</taxon>
        <taxon>Rhabditida</taxon>
        <taxon>Tylenchina</taxon>
        <taxon>Panagrolaimomorpha</taxon>
        <taxon>Strongyloidoidea</taxon>
        <taxon>Steinernematidae</taxon>
        <taxon>Steinernema</taxon>
    </lineage>
</organism>
<dbReference type="PROSITE" id="PS51362">
    <property type="entry name" value="TGF_BETA_2"/>
    <property type="match status" value="1"/>
</dbReference>
<accession>A0A4U5NTM0</accession>
<reference evidence="11 12" key="2">
    <citation type="journal article" date="2019" name="G3 (Bethesda)">
        <title>Hybrid Assembly of the Genome of the Entomopathogenic Nematode Steinernema carpocapsae Identifies the X-Chromosome.</title>
        <authorList>
            <person name="Serra L."/>
            <person name="Macchietto M."/>
            <person name="Macias-Munoz A."/>
            <person name="McGill C.J."/>
            <person name="Rodriguez I.M."/>
            <person name="Rodriguez B."/>
            <person name="Murad R."/>
            <person name="Mortazavi A."/>
        </authorList>
    </citation>
    <scope>NUCLEOTIDE SEQUENCE [LARGE SCALE GENOMIC DNA]</scope>
    <source>
        <strain evidence="11 12">ALL</strain>
    </source>
</reference>
<evidence type="ECO:0000256" key="1">
    <source>
        <dbReference type="ARBA" id="ARBA00004613"/>
    </source>
</evidence>
<dbReference type="SMART" id="SM00204">
    <property type="entry name" value="TGFB"/>
    <property type="match status" value="1"/>
</dbReference>
<evidence type="ECO:0000259" key="10">
    <source>
        <dbReference type="PROSITE" id="PS51362"/>
    </source>
</evidence>
<dbReference type="EMBL" id="AZBU02000003">
    <property type="protein sequence ID" value="TKR86642.1"/>
    <property type="molecule type" value="Genomic_DNA"/>
</dbReference>
<feature type="domain" description="TGF-beta family profile" evidence="10">
    <location>
        <begin position="275"/>
        <end position="384"/>
    </location>
</feature>
<dbReference type="SUPFAM" id="SSF57501">
    <property type="entry name" value="Cystine-knot cytokines"/>
    <property type="match status" value="1"/>
</dbReference>
<dbReference type="Pfam" id="PF00019">
    <property type="entry name" value="TGF_beta"/>
    <property type="match status" value="1"/>
</dbReference>
<comment type="subcellular location">
    <subcellularLocation>
        <location evidence="1">Secreted</location>
    </subcellularLocation>
</comment>
<keyword evidence="7" id="KW-0325">Glycoprotein</keyword>
<evidence type="ECO:0000256" key="2">
    <source>
        <dbReference type="ARBA" id="ARBA00006656"/>
    </source>
</evidence>
<dbReference type="FunFam" id="2.10.90.10:FF:000001">
    <property type="entry name" value="Bone morphogenetic protein 4"/>
    <property type="match status" value="1"/>
</dbReference>
<keyword evidence="3" id="KW-0964">Secreted</keyword>
<dbReference type="PROSITE" id="PS00250">
    <property type="entry name" value="TGF_BETA_1"/>
    <property type="match status" value="1"/>
</dbReference>
<keyword evidence="12" id="KW-1185">Reference proteome</keyword>
<dbReference type="PANTHER" id="PTHR11848:SF310">
    <property type="entry name" value="PROTEIN 60A-RELATED"/>
    <property type="match status" value="1"/>
</dbReference>
<dbReference type="STRING" id="34508.A0A4U5NTM0"/>
<dbReference type="Proteomes" id="UP000298663">
    <property type="component" value="Unassembled WGS sequence"/>
</dbReference>
<evidence type="ECO:0000256" key="4">
    <source>
        <dbReference type="ARBA" id="ARBA00022729"/>
    </source>
</evidence>
<dbReference type="Gene3D" id="2.10.90.10">
    <property type="entry name" value="Cystine-knot cytokines"/>
    <property type="match status" value="1"/>
</dbReference>
<keyword evidence="4 9" id="KW-0732">Signal</keyword>
<feature type="signal peptide" evidence="9">
    <location>
        <begin position="1"/>
        <end position="25"/>
    </location>
</feature>
<comment type="caution">
    <text evidence="11">The sequence shown here is derived from an EMBL/GenBank/DDBJ whole genome shotgun (WGS) entry which is preliminary data.</text>
</comment>
<dbReference type="Gene3D" id="2.60.120.970">
    <property type="match status" value="1"/>
</dbReference>
<proteinExistence type="inferred from homology"/>
<dbReference type="InterPro" id="IPR029034">
    <property type="entry name" value="Cystine-knot_cytokine"/>
</dbReference>
<keyword evidence="6" id="KW-1015">Disulfide bond</keyword>
<protein>
    <recommendedName>
        <fullName evidence="10">TGF-beta family profile domain-containing protein</fullName>
    </recommendedName>
</protein>
<dbReference type="InterPro" id="IPR001839">
    <property type="entry name" value="TGF-b_C"/>
</dbReference>
<dbReference type="InterPro" id="IPR017948">
    <property type="entry name" value="TGFb_CS"/>
</dbReference>
<evidence type="ECO:0000256" key="7">
    <source>
        <dbReference type="ARBA" id="ARBA00023180"/>
    </source>
</evidence>
<dbReference type="OrthoDB" id="5987191at2759"/>
<name>A0A4U5NTM0_STECR</name>
<dbReference type="Pfam" id="PF00688">
    <property type="entry name" value="TGFb_propeptide"/>
    <property type="match status" value="1"/>
</dbReference>
<keyword evidence="5 8" id="KW-0339">Growth factor</keyword>
<evidence type="ECO:0000256" key="9">
    <source>
        <dbReference type="SAM" id="SignalP"/>
    </source>
</evidence>
<evidence type="ECO:0000256" key="5">
    <source>
        <dbReference type="ARBA" id="ARBA00023030"/>
    </source>
</evidence>
<dbReference type="InterPro" id="IPR001111">
    <property type="entry name" value="TGF-b_propeptide"/>
</dbReference>
<evidence type="ECO:0000256" key="3">
    <source>
        <dbReference type="ARBA" id="ARBA00022525"/>
    </source>
</evidence>
<dbReference type="GO" id="GO:0005125">
    <property type="term" value="F:cytokine activity"/>
    <property type="evidence" value="ECO:0007669"/>
    <property type="project" value="TreeGrafter"/>
</dbReference>
<dbReference type="InterPro" id="IPR015615">
    <property type="entry name" value="TGF-beta-rel"/>
</dbReference>
<dbReference type="PANTHER" id="PTHR11848">
    <property type="entry name" value="TGF-BETA FAMILY"/>
    <property type="match status" value="1"/>
</dbReference>
<evidence type="ECO:0000313" key="12">
    <source>
        <dbReference type="Proteomes" id="UP000298663"/>
    </source>
</evidence>
<evidence type="ECO:0000313" key="11">
    <source>
        <dbReference type="EMBL" id="TKR86642.1"/>
    </source>
</evidence>
<dbReference type="GO" id="GO:0008083">
    <property type="term" value="F:growth factor activity"/>
    <property type="evidence" value="ECO:0007669"/>
    <property type="project" value="UniProtKB-KW"/>
</dbReference>
<gene>
    <name evidence="11" type="ORF">L596_011192</name>
</gene>
<evidence type="ECO:0000256" key="6">
    <source>
        <dbReference type="ARBA" id="ARBA00023157"/>
    </source>
</evidence>
<sequence length="401" mass="45342">MRSVFANFNVKSFLLFTIFFGSSFGNVVFKDDGLSQTVPIQIPKKGIIHLKSQILQILGLSEEPRNATKDEFASKFMSELYQLENEFEEHGMTNVSSTVREFLLNADTIISFTPSKKHDIDELNISELDFSQNDLPVGSRLINAELRLQLNNTDLLLDTVAAYFRPDEGDNLVPLENLEMFASENDDSQLALNITSIVEQWLHNSSMPRSIFLQLQKSNGSISSLSGNGDWHGFGVASFEDPKNLTFSNSIRSKREISVPYDEEEELDYETKSLVSERPNPFRANQNYKNCRLHRLYVSFAELGWDQFVIAPSGFDAQYCDGFCDIAVHSRMNASNHAIVQTLIHFIDASRTEKAKCAPTEMKQMKILFFDNTNNAFCESTGTSSSRTADASEYCPFNRKV</sequence>
<dbReference type="GO" id="GO:0005615">
    <property type="term" value="C:extracellular space"/>
    <property type="evidence" value="ECO:0007669"/>
    <property type="project" value="TreeGrafter"/>
</dbReference>
<reference evidence="11 12" key="1">
    <citation type="journal article" date="2015" name="Genome Biol.">
        <title>Comparative genomics of Steinernema reveals deeply conserved gene regulatory networks.</title>
        <authorList>
            <person name="Dillman A.R."/>
            <person name="Macchietto M."/>
            <person name="Porter C.F."/>
            <person name="Rogers A."/>
            <person name="Williams B."/>
            <person name="Antoshechkin I."/>
            <person name="Lee M.M."/>
            <person name="Goodwin Z."/>
            <person name="Lu X."/>
            <person name="Lewis E.E."/>
            <person name="Goodrich-Blair H."/>
            <person name="Stock S.P."/>
            <person name="Adams B.J."/>
            <person name="Sternberg P.W."/>
            <person name="Mortazavi A."/>
        </authorList>
    </citation>
    <scope>NUCLEOTIDE SEQUENCE [LARGE SCALE GENOMIC DNA]</scope>
    <source>
        <strain evidence="11 12">ALL</strain>
    </source>
</reference>
<evidence type="ECO:0000256" key="8">
    <source>
        <dbReference type="RuleBase" id="RU000354"/>
    </source>
</evidence>